<proteinExistence type="predicted"/>
<dbReference type="Proteomes" id="UP001060170">
    <property type="component" value="Chromosome 18"/>
</dbReference>
<dbReference type="EMBL" id="CM045882">
    <property type="protein sequence ID" value="KAI7935522.1"/>
    <property type="molecule type" value="Genomic_DNA"/>
</dbReference>
<evidence type="ECO:0000313" key="1">
    <source>
        <dbReference type="EMBL" id="KAI7935522.1"/>
    </source>
</evidence>
<comment type="caution">
    <text evidence="1">The sequence shown here is derived from an EMBL/GenBank/DDBJ whole genome shotgun (WGS) entry which is preliminary data.</text>
</comment>
<reference evidence="1 2" key="3">
    <citation type="journal article" date="2022" name="Microbiol. Spectr.">
        <title>Folding features and dynamics of 3D genome architecture in plant fungal pathogens.</title>
        <authorList>
            <person name="Xia C."/>
        </authorList>
    </citation>
    <scope>NUCLEOTIDE SEQUENCE [LARGE SCALE GENOMIC DNA]</scope>
    <source>
        <strain evidence="1 2">93-210</strain>
    </source>
</reference>
<protein>
    <submittedName>
        <fullName evidence="1">Uncharacterized protein</fullName>
    </submittedName>
</protein>
<name>A0ACC0DN88_9BASI</name>
<sequence length="79" mass="8933">MTAPTTAPPITWTSELSLPVASQERAIRTQELVWSSSIQPPLHSKHPKCNLHQPRLRFQNTFKKDTECSLQTSPPFSYG</sequence>
<keyword evidence="2" id="KW-1185">Reference proteome</keyword>
<reference evidence="2" key="2">
    <citation type="journal article" date="2018" name="Mol. Plant Microbe Interact.">
        <title>Genome sequence resources for the wheat stripe rust pathogen (Puccinia striiformis f. sp. tritici) and the barley stripe rust pathogen (Puccinia striiformis f. sp. hordei).</title>
        <authorList>
            <person name="Xia C."/>
            <person name="Wang M."/>
            <person name="Yin C."/>
            <person name="Cornejo O.E."/>
            <person name="Hulbert S.H."/>
            <person name="Chen X."/>
        </authorList>
    </citation>
    <scope>NUCLEOTIDE SEQUENCE [LARGE SCALE GENOMIC DNA]</scope>
    <source>
        <strain evidence="2">93-210</strain>
    </source>
</reference>
<gene>
    <name evidence="1" type="ORF">MJO28_016393</name>
</gene>
<organism evidence="1 2">
    <name type="scientific">Puccinia striiformis f. sp. tritici</name>
    <dbReference type="NCBI Taxonomy" id="168172"/>
    <lineage>
        <taxon>Eukaryota</taxon>
        <taxon>Fungi</taxon>
        <taxon>Dikarya</taxon>
        <taxon>Basidiomycota</taxon>
        <taxon>Pucciniomycotina</taxon>
        <taxon>Pucciniomycetes</taxon>
        <taxon>Pucciniales</taxon>
        <taxon>Pucciniaceae</taxon>
        <taxon>Puccinia</taxon>
    </lineage>
</organism>
<accession>A0ACC0DN88</accession>
<evidence type="ECO:0000313" key="2">
    <source>
        <dbReference type="Proteomes" id="UP001060170"/>
    </source>
</evidence>
<reference evidence="2" key="1">
    <citation type="journal article" date="2018" name="BMC Genomics">
        <title>Genomic insights into host adaptation between the wheat stripe rust pathogen (Puccinia striiformis f. sp. tritici) and the barley stripe rust pathogen (Puccinia striiformis f. sp. hordei).</title>
        <authorList>
            <person name="Xia C."/>
            <person name="Wang M."/>
            <person name="Yin C."/>
            <person name="Cornejo O.E."/>
            <person name="Hulbert S.H."/>
            <person name="Chen X."/>
        </authorList>
    </citation>
    <scope>NUCLEOTIDE SEQUENCE [LARGE SCALE GENOMIC DNA]</scope>
    <source>
        <strain evidence="2">93-210</strain>
    </source>
</reference>